<proteinExistence type="predicted"/>
<dbReference type="RefSeq" id="WP_090678030.1">
    <property type="nucleotide sequence ID" value="NZ_FORU01000002.1"/>
</dbReference>
<dbReference type="Proteomes" id="UP000243887">
    <property type="component" value="Unassembled WGS sequence"/>
</dbReference>
<dbReference type="OrthoDB" id="1453319at2"/>
<dbReference type="EMBL" id="FORU01000002">
    <property type="protein sequence ID" value="SFJ00562.1"/>
    <property type="molecule type" value="Genomic_DNA"/>
</dbReference>
<evidence type="ECO:0000313" key="3">
    <source>
        <dbReference type="Proteomes" id="UP000243887"/>
    </source>
</evidence>
<organism evidence="2 3">
    <name type="scientific">Myroides guanonis</name>
    <dbReference type="NCBI Taxonomy" id="1150112"/>
    <lineage>
        <taxon>Bacteria</taxon>
        <taxon>Pseudomonadati</taxon>
        <taxon>Bacteroidota</taxon>
        <taxon>Flavobacteriia</taxon>
        <taxon>Flavobacteriales</taxon>
        <taxon>Flavobacteriaceae</taxon>
        <taxon>Myroides</taxon>
    </lineage>
</organism>
<name>A0A1I3MUE2_9FLAO</name>
<keyword evidence="1" id="KW-0472">Membrane</keyword>
<sequence length="64" mass="7245">MKVFTYIMLAFVVVMIAFNISMLDFKNLFEGESLIALIGIVALLCGACILLIYRTSRMIHDKTK</sequence>
<evidence type="ECO:0000256" key="1">
    <source>
        <dbReference type="SAM" id="Phobius"/>
    </source>
</evidence>
<dbReference type="STRING" id="1150112.SAMN04487893_102275"/>
<feature type="transmembrane region" description="Helical" evidence="1">
    <location>
        <begin position="34"/>
        <end position="53"/>
    </location>
</feature>
<accession>A0A1I3MUE2</accession>
<keyword evidence="3" id="KW-1185">Reference proteome</keyword>
<keyword evidence="1" id="KW-1133">Transmembrane helix</keyword>
<feature type="transmembrane region" description="Helical" evidence="1">
    <location>
        <begin position="5"/>
        <end position="22"/>
    </location>
</feature>
<gene>
    <name evidence="2" type="ORF">SAMN04487893_102275</name>
</gene>
<protein>
    <submittedName>
        <fullName evidence="2">Uncharacterized protein</fullName>
    </submittedName>
</protein>
<keyword evidence="1" id="KW-0812">Transmembrane</keyword>
<dbReference type="AlphaFoldDB" id="A0A1I3MUE2"/>
<reference evidence="3" key="1">
    <citation type="submission" date="2016-10" db="EMBL/GenBank/DDBJ databases">
        <authorList>
            <person name="Varghese N."/>
            <person name="Submissions S."/>
        </authorList>
    </citation>
    <scope>NUCLEOTIDE SEQUENCE [LARGE SCALE GENOMIC DNA]</scope>
    <source>
        <strain evidence="3">DSM 26542</strain>
    </source>
</reference>
<evidence type="ECO:0000313" key="2">
    <source>
        <dbReference type="EMBL" id="SFJ00562.1"/>
    </source>
</evidence>